<dbReference type="PROSITE" id="PS51193">
    <property type="entry name" value="HELICASE_ATP_BIND_2"/>
    <property type="match status" value="1"/>
</dbReference>
<organism evidence="6 7">
    <name type="scientific">Riccia fluitans</name>
    <dbReference type="NCBI Taxonomy" id="41844"/>
    <lineage>
        <taxon>Eukaryota</taxon>
        <taxon>Viridiplantae</taxon>
        <taxon>Streptophyta</taxon>
        <taxon>Embryophyta</taxon>
        <taxon>Marchantiophyta</taxon>
        <taxon>Marchantiopsida</taxon>
        <taxon>Marchantiidae</taxon>
        <taxon>Marchantiales</taxon>
        <taxon>Ricciaceae</taxon>
        <taxon>Riccia</taxon>
    </lineage>
</organism>
<feature type="region of interest" description="Disordered" evidence="4">
    <location>
        <begin position="180"/>
        <end position="203"/>
    </location>
</feature>
<evidence type="ECO:0000256" key="1">
    <source>
        <dbReference type="ARBA" id="ARBA00022741"/>
    </source>
</evidence>
<dbReference type="SMART" id="SM00488">
    <property type="entry name" value="DEXDc2"/>
    <property type="match status" value="1"/>
</dbReference>
<keyword evidence="7" id="KW-1185">Reference proteome</keyword>
<feature type="compositionally biased region" description="Low complexity" evidence="4">
    <location>
        <begin position="190"/>
        <end position="202"/>
    </location>
</feature>
<dbReference type="EMBL" id="JBHFFA010000002">
    <property type="protein sequence ID" value="KAL2645441.1"/>
    <property type="molecule type" value="Genomic_DNA"/>
</dbReference>
<dbReference type="GO" id="GO:0005524">
    <property type="term" value="F:ATP binding"/>
    <property type="evidence" value="ECO:0007669"/>
    <property type="project" value="UniProtKB-KW"/>
</dbReference>
<keyword evidence="1" id="KW-0547">Nucleotide-binding</keyword>
<dbReference type="GO" id="GO:0016787">
    <property type="term" value="F:hydrolase activity"/>
    <property type="evidence" value="ECO:0007669"/>
    <property type="project" value="UniProtKB-KW"/>
</dbReference>
<proteinExistence type="predicted"/>
<evidence type="ECO:0000256" key="2">
    <source>
        <dbReference type="ARBA" id="ARBA00022801"/>
    </source>
</evidence>
<dbReference type="SUPFAM" id="SSF52540">
    <property type="entry name" value="P-loop containing nucleoside triphosphate hydrolases"/>
    <property type="match status" value="1"/>
</dbReference>
<dbReference type="Proteomes" id="UP001605036">
    <property type="component" value="Unassembled WGS sequence"/>
</dbReference>
<evidence type="ECO:0000313" key="6">
    <source>
        <dbReference type="EMBL" id="KAL2645441.1"/>
    </source>
</evidence>
<dbReference type="InterPro" id="IPR010614">
    <property type="entry name" value="RAD3-like_helicase_DEAD"/>
</dbReference>
<evidence type="ECO:0000256" key="3">
    <source>
        <dbReference type="ARBA" id="ARBA00022840"/>
    </source>
</evidence>
<feature type="domain" description="Helicase ATP-binding" evidence="5">
    <location>
        <begin position="8"/>
        <end position="265"/>
    </location>
</feature>
<feature type="region of interest" description="Disordered" evidence="4">
    <location>
        <begin position="68"/>
        <end position="148"/>
    </location>
</feature>
<evidence type="ECO:0000256" key="4">
    <source>
        <dbReference type="SAM" id="MobiDB-lite"/>
    </source>
</evidence>
<dbReference type="InterPro" id="IPR045028">
    <property type="entry name" value="DinG/Rad3-like"/>
</dbReference>
<evidence type="ECO:0000313" key="7">
    <source>
        <dbReference type="Proteomes" id="UP001605036"/>
    </source>
</evidence>
<name>A0ABD1ZCA4_9MARC</name>
<accession>A0ABD1ZCA4</accession>
<dbReference type="Gene3D" id="3.40.50.300">
    <property type="entry name" value="P-loop containing nucleotide triphosphate hydrolases"/>
    <property type="match status" value="2"/>
</dbReference>
<dbReference type="InterPro" id="IPR006554">
    <property type="entry name" value="Helicase-like_DEXD_c2"/>
</dbReference>
<comment type="caution">
    <text evidence="6">The sequence shown here is derived from an EMBL/GenBank/DDBJ whole genome shotgun (WGS) entry which is preliminary data.</text>
</comment>
<keyword evidence="3" id="KW-0067">ATP-binding</keyword>
<dbReference type="PANTHER" id="PTHR11472">
    <property type="entry name" value="DNA REPAIR DEAD HELICASE RAD3/XP-D SUBFAMILY MEMBER"/>
    <property type="match status" value="1"/>
</dbReference>
<evidence type="ECO:0000259" key="5">
    <source>
        <dbReference type="PROSITE" id="PS51193"/>
    </source>
</evidence>
<dbReference type="AlphaFoldDB" id="A0ABD1ZCA4"/>
<reference evidence="6 7" key="1">
    <citation type="submission" date="2024-09" db="EMBL/GenBank/DDBJ databases">
        <title>Chromosome-scale assembly of Riccia fluitans.</title>
        <authorList>
            <person name="Paukszto L."/>
            <person name="Sawicki J."/>
            <person name="Karawczyk K."/>
            <person name="Piernik-Szablinska J."/>
            <person name="Szczecinska M."/>
            <person name="Mazdziarz M."/>
        </authorList>
    </citation>
    <scope>NUCLEOTIDE SEQUENCE [LARGE SCALE GENOMIC DNA]</scope>
    <source>
        <strain evidence="6">Rf_01</strain>
        <tissue evidence="6">Aerial parts of the thallus</tissue>
    </source>
</reference>
<dbReference type="InterPro" id="IPR014013">
    <property type="entry name" value="Helic_SF1/SF2_ATP-bd_DinG/Rad3"/>
</dbReference>
<protein>
    <recommendedName>
        <fullName evidence="5">Helicase ATP-binding domain-containing protein</fullName>
    </recommendedName>
</protein>
<dbReference type="InterPro" id="IPR027417">
    <property type="entry name" value="P-loop_NTPase"/>
</dbReference>
<feature type="compositionally biased region" description="Basic and acidic residues" evidence="4">
    <location>
        <begin position="137"/>
        <end position="146"/>
    </location>
</feature>
<keyword evidence="2" id="KW-0378">Hydrolase</keyword>
<gene>
    <name evidence="6" type="ORF">R1flu_013028</name>
</gene>
<feature type="compositionally biased region" description="Basic residues" evidence="4">
    <location>
        <begin position="101"/>
        <end position="111"/>
    </location>
</feature>
<dbReference type="PANTHER" id="PTHR11472:SF41">
    <property type="entry name" value="ATP-DEPENDENT DNA HELICASE DDX11-RELATED"/>
    <property type="match status" value="1"/>
</dbReference>
<sequence>MALPGEPGMEFPAFPFEPYPIQLQFMRAVYSGIQKGGVTIVESPTGTGKTLSLICSALQWLIDQHEDSGAPATGEVKVNDSAGEEPDWMSNFEGRKEEEKRKRKEARKRTLNARLLAKSSLKKSDGKSSVMTFGAGKESKEGKIDVEAGQLPPKALAGSVEDDEEFIVGDYCSDQEAARKEGKRKLDLADSSGSSSDDMGNNSDDDEPLKVFFCSRTHSQLSQFVGELQRTAFSSSLKSVTLSSRKNLCLNPVISGCGVGEFSKN</sequence>
<dbReference type="Pfam" id="PF06733">
    <property type="entry name" value="DEAD_2"/>
    <property type="match status" value="1"/>
</dbReference>